<name>A0A8S5P615_9VIRU</name>
<organism evidence="1">
    <name type="scientific">Phage sp. ctnfz20</name>
    <dbReference type="NCBI Taxonomy" id="2825798"/>
    <lineage>
        <taxon>Viruses</taxon>
    </lineage>
</organism>
<proteinExistence type="predicted"/>
<dbReference type="EMBL" id="BK015335">
    <property type="protein sequence ID" value="DAE01873.1"/>
    <property type="molecule type" value="Genomic_DNA"/>
</dbReference>
<reference evidence="1" key="1">
    <citation type="journal article" date="2021" name="Proc. Natl. Acad. Sci. U.S.A.">
        <title>A Catalog of Tens of Thousands of Viruses from Human Metagenomes Reveals Hidden Associations with Chronic Diseases.</title>
        <authorList>
            <person name="Tisza M.J."/>
            <person name="Buck C.B."/>
        </authorList>
    </citation>
    <scope>NUCLEOTIDE SEQUENCE</scope>
    <source>
        <strain evidence="1">Ctnfz20</strain>
    </source>
</reference>
<accession>A0A8S5P615</accession>
<sequence length="108" mass="12340">MKKFLLMLFVFVSVISFGATRYVTKNGTFPYTRTKEQLDDIFMYVNSKDMPALEKYMNQLINSGNGGYLKPGLEVEVVDTADFASVVKIRLVGDTIQCWTVREAIQRK</sequence>
<evidence type="ECO:0000313" key="1">
    <source>
        <dbReference type="EMBL" id="DAE01873.1"/>
    </source>
</evidence>
<protein>
    <submittedName>
        <fullName evidence="1">Uncharacterized protein</fullName>
    </submittedName>
</protein>